<dbReference type="InterPro" id="IPR044206">
    <property type="entry name" value="EGC1/2"/>
</dbReference>
<dbReference type="GO" id="GO:0048046">
    <property type="term" value="C:apoplast"/>
    <property type="evidence" value="ECO:0007669"/>
    <property type="project" value="InterPro"/>
</dbReference>
<reference evidence="1" key="2">
    <citation type="submission" date="2023-05" db="EMBL/GenBank/DDBJ databases">
        <authorList>
            <person name="Schelkunov M.I."/>
        </authorList>
    </citation>
    <scope>NUCLEOTIDE SEQUENCE</scope>
    <source>
        <strain evidence="1">Hsosn_3</strain>
        <tissue evidence="1">Leaf</tissue>
    </source>
</reference>
<comment type="caution">
    <text evidence="1">The sequence shown here is derived from an EMBL/GenBank/DDBJ whole genome shotgun (WGS) entry which is preliminary data.</text>
</comment>
<sequence length="136" mass="15086">MDINKIIYFLILAVVSSSFTSVNSTIIAANATYYSTYTPSACFGDEDRGSMVVALNPDSFNFSLCGKFIRVQCAFGMVQPEPCRVDRSFYVTAEIVHICPPAICPGSTDIALSEQLYTALIDLNKAEYMKVYYELE</sequence>
<organism evidence="1 2">
    <name type="scientific">Heracleum sosnowskyi</name>
    <dbReference type="NCBI Taxonomy" id="360622"/>
    <lineage>
        <taxon>Eukaryota</taxon>
        <taxon>Viridiplantae</taxon>
        <taxon>Streptophyta</taxon>
        <taxon>Embryophyta</taxon>
        <taxon>Tracheophyta</taxon>
        <taxon>Spermatophyta</taxon>
        <taxon>Magnoliopsida</taxon>
        <taxon>eudicotyledons</taxon>
        <taxon>Gunneridae</taxon>
        <taxon>Pentapetalae</taxon>
        <taxon>asterids</taxon>
        <taxon>campanulids</taxon>
        <taxon>Apiales</taxon>
        <taxon>Apiaceae</taxon>
        <taxon>Apioideae</taxon>
        <taxon>apioid superclade</taxon>
        <taxon>Tordylieae</taxon>
        <taxon>Tordyliinae</taxon>
        <taxon>Heracleum</taxon>
    </lineage>
</organism>
<evidence type="ECO:0000313" key="1">
    <source>
        <dbReference type="EMBL" id="KAK1382191.1"/>
    </source>
</evidence>
<protein>
    <recommendedName>
        <fullName evidence="3">Expansin-like EG45 domain-containing protein</fullName>
    </recommendedName>
</protein>
<name>A0AAD8IAW5_9APIA</name>
<reference evidence="1" key="1">
    <citation type="submission" date="2023-02" db="EMBL/GenBank/DDBJ databases">
        <title>Genome of toxic invasive species Heracleum sosnowskyi carries increased number of genes despite the absence of recent whole-genome duplications.</title>
        <authorList>
            <person name="Schelkunov M."/>
            <person name="Shtratnikova V."/>
            <person name="Makarenko M."/>
            <person name="Klepikova A."/>
            <person name="Omelchenko D."/>
            <person name="Novikova G."/>
            <person name="Obukhova E."/>
            <person name="Bogdanov V."/>
            <person name="Penin A."/>
            <person name="Logacheva M."/>
        </authorList>
    </citation>
    <scope>NUCLEOTIDE SEQUENCE</scope>
    <source>
        <strain evidence="1">Hsosn_3</strain>
        <tissue evidence="1">Leaf</tissue>
    </source>
</reference>
<dbReference type="SUPFAM" id="SSF50685">
    <property type="entry name" value="Barwin-like endoglucanases"/>
    <property type="match status" value="1"/>
</dbReference>
<dbReference type="GO" id="GO:0009627">
    <property type="term" value="P:systemic acquired resistance"/>
    <property type="evidence" value="ECO:0007669"/>
    <property type="project" value="InterPro"/>
</dbReference>
<accession>A0AAD8IAW5</accession>
<proteinExistence type="predicted"/>
<dbReference type="AlphaFoldDB" id="A0AAD8IAW5"/>
<dbReference type="Gene3D" id="2.40.40.10">
    <property type="entry name" value="RlpA-like domain"/>
    <property type="match status" value="1"/>
</dbReference>
<dbReference type="Proteomes" id="UP001237642">
    <property type="component" value="Unassembled WGS sequence"/>
</dbReference>
<gene>
    <name evidence="1" type="ORF">POM88_019926</name>
</gene>
<evidence type="ECO:0000313" key="2">
    <source>
        <dbReference type="Proteomes" id="UP001237642"/>
    </source>
</evidence>
<dbReference type="InterPro" id="IPR036908">
    <property type="entry name" value="RlpA-like_sf"/>
</dbReference>
<evidence type="ECO:0008006" key="3">
    <source>
        <dbReference type="Google" id="ProtNLM"/>
    </source>
</evidence>
<dbReference type="PANTHER" id="PTHR47295:SF14">
    <property type="entry name" value="OS06G0688300 PROTEIN"/>
    <property type="match status" value="1"/>
</dbReference>
<dbReference type="PANTHER" id="PTHR47295">
    <property type="entry name" value="EG45-LIKE DOMAIN CONTAINING PROTEIN 1-RELATED"/>
    <property type="match status" value="1"/>
</dbReference>
<keyword evidence="2" id="KW-1185">Reference proteome</keyword>
<dbReference type="EMBL" id="JAUIZM010000005">
    <property type="protein sequence ID" value="KAK1382191.1"/>
    <property type="molecule type" value="Genomic_DNA"/>
</dbReference>